<organism evidence="2 3">
    <name type="scientific">Colletotrichum godetiae</name>
    <dbReference type="NCBI Taxonomy" id="1209918"/>
    <lineage>
        <taxon>Eukaryota</taxon>
        <taxon>Fungi</taxon>
        <taxon>Dikarya</taxon>
        <taxon>Ascomycota</taxon>
        <taxon>Pezizomycotina</taxon>
        <taxon>Sordariomycetes</taxon>
        <taxon>Hypocreomycetidae</taxon>
        <taxon>Glomerellales</taxon>
        <taxon>Glomerellaceae</taxon>
        <taxon>Colletotrichum</taxon>
        <taxon>Colletotrichum acutatum species complex</taxon>
    </lineage>
</organism>
<protein>
    <submittedName>
        <fullName evidence="2">Uncharacterized protein</fullName>
    </submittedName>
</protein>
<dbReference type="GeneID" id="85449862"/>
<dbReference type="EMBL" id="JAHMHR010000017">
    <property type="protein sequence ID" value="KAK1676500.1"/>
    <property type="molecule type" value="Genomic_DNA"/>
</dbReference>
<dbReference type="AlphaFoldDB" id="A0AAJ0AM98"/>
<dbReference type="RefSeq" id="XP_060430503.1">
    <property type="nucleotide sequence ID" value="XM_060565336.1"/>
</dbReference>
<comment type="caution">
    <text evidence="2">The sequence shown here is derived from an EMBL/GenBank/DDBJ whole genome shotgun (WGS) entry which is preliminary data.</text>
</comment>
<proteinExistence type="predicted"/>
<name>A0AAJ0AM98_9PEZI</name>
<evidence type="ECO:0000313" key="3">
    <source>
        <dbReference type="Proteomes" id="UP001224890"/>
    </source>
</evidence>
<reference evidence="2" key="1">
    <citation type="submission" date="2021-06" db="EMBL/GenBank/DDBJ databases">
        <title>Comparative genomics, transcriptomics and evolutionary studies reveal genomic signatures of adaptation to plant cell wall in hemibiotrophic fungi.</title>
        <authorList>
            <consortium name="DOE Joint Genome Institute"/>
            <person name="Baroncelli R."/>
            <person name="Diaz J.F."/>
            <person name="Benocci T."/>
            <person name="Peng M."/>
            <person name="Battaglia E."/>
            <person name="Haridas S."/>
            <person name="Andreopoulos W."/>
            <person name="Labutti K."/>
            <person name="Pangilinan J."/>
            <person name="Floch G.L."/>
            <person name="Makela M.R."/>
            <person name="Henrissat B."/>
            <person name="Grigoriev I.V."/>
            <person name="Crouch J.A."/>
            <person name="De Vries R.P."/>
            <person name="Sukno S.A."/>
            <person name="Thon M.R."/>
        </authorList>
    </citation>
    <scope>NUCLEOTIDE SEQUENCE</scope>
    <source>
        <strain evidence="2">CBS 193.32</strain>
    </source>
</reference>
<evidence type="ECO:0000313" key="2">
    <source>
        <dbReference type="EMBL" id="KAK1676500.1"/>
    </source>
</evidence>
<feature type="transmembrane region" description="Helical" evidence="1">
    <location>
        <begin position="50"/>
        <end position="70"/>
    </location>
</feature>
<evidence type="ECO:0000256" key="1">
    <source>
        <dbReference type="SAM" id="Phobius"/>
    </source>
</evidence>
<dbReference type="Proteomes" id="UP001224890">
    <property type="component" value="Unassembled WGS sequence"/>
</dbReference>
<gene>
    <name evidence="2" type="ORF">BDP55DRAFT_105180</name>
</gene>
<keyword evidence="1" id="KW-0812">Transmembrane</keyword>
<keyword evidence="1" id="KW-1133">Transmembrane helix</keyword>
<accession>A0AAJ0AM98</accession>
<feature type="transmembrane region" description="Helical" evidence="1">
    <location>
        <begin position="82"/>
        <end position="103"/>
    </location>
</feature>
<keyword evidence="1" id="KW-0472">Membrane</keyword>
<sequence length="104" mass="11543">MEESTEDDHLSSTFSIQMTSADSNVFGKCAIQLNRQSSQPRILKAWMPELRVLLLSICLFAAIIITLGAYHGKPPPQYDYNVNINAIVAVLSTVLRATLLFVCE</sequence>
<keyword evidence="3" id="KW-1185">Reference proteome</keyword>